<accession>A0AAU9T4P8</accession>
<dbReference type="Pfam" id="PF13041">
    <property type="entry name" value="PPR_2"/>
    <property type="match status" value="1"/>
</dbReference>
<dbReference type="Proteomes" id="UP000836841">
    <property type="component" value="Chromosome 7"/>
</dbReference>
<keyword evidence="4" id="KW-1185">Reference proteome</keyword>
<dbReference type="NCBIfam" id="TIGR00756">
    <property type="entry name" value="PPR"/>
    <property type="match status" value="3"/>
</dbReference>
<dbReference type="PROSITE" id="PS51375">
    <property type="entry name" value="PPR"/>
    <property type="match status" value="2"/>
</dbReference>
<dbReference type="AlphaFoldDB" id="A0AAU9T4P8"/>
<feature type="repeat" description="PPR" evidence="2">
    <location>
        <begin position="175"/>
        <end position="209"/>
    </location>
</feature>
<gene>
    <name evidence="3" type="ORF">TAV2_LOCUS25294</name>
</gene>
<dbReference type="Gene3D" id="1.25.40.10">
    <property type="entry name" value="Tetratricopeptide repeat domain"/>
    <property type="match status" value="1"/>
</dbReference>
<dbReference type="PANTHER" id="PTHR47493">
    <property type="entry name" value="OS08G0520200 PROTEIN"/>
    <property type="match status" value="1"/>
</dbReference>
<evidence type="ECO:0008006" key="5">
    <source>
        <dbReference type="Google" id="ProtNLM"/>
    </source>
</evidence>
<name>A0AAU9T4P8_THLAR</name>
<organism evidence="3 4">
    <name type="scientific">Thlaspi arvense</name>
    <name type="common">Field penny-cress</name>
    <dbReference type="NCBI Taxonomy" id="13288"/>
    <lineage>
        <taxon>Eukaryota</taxon>
        <taxon>Viridiplantae</taxon>
        <taxon>Streptophyta</taxon>
        <taxon>Embryophyta</taxon>
        <taxon>Tracheophyta</taxon>
        <taxon>Spermatophyta</taxon>
        <taxon>Magnoliopsida</taxon>
        <taxon>eudicotyledons</taxon>
        <taxon>Gunneridae</taxon>
        <taxon>Pentapetalae</taxon>
        <taxon>rosids</taxon>
        <taxon>malvids</taxon>
        <taxon>Brassicales</taxon>
        <taxon>Brassicaceae</taxon>
        <taxon>Thlaspideae</taxon>
        <taxon>Thlaspi</taxon>
    </lineage>
</organism>
<dbReference type="InterPro" id="IPR011990">
    <property type="entry name" value="TPR-like_helical_dom_sf"/>
</dbReference>
<evidence type="ECO:0000256" key="1">
    <source>
        <dbReference type="ARBA" id="ARBA00022737"/>
    </source>
</evidence>
<reference evidence="3 4" key="1">
    <citation type="submission" date="2022-03" db="EMBL/GenBank/DDBJ databases">
        <authorList>
            <person name="Nunn A."/>
            <person name="Chopra R."/>
            <person name="Nunn A."/>
            <person name="Contreras Garrido A."/>
        </authorList>
    </citation>
    <scope>NUCLEOTIDE SEQUENCE [LARGE SCALE GENOMIC DNA]</scope>
</reference>
<dbReference type="EMBL" id="OU466863">
    <property type="protein sequence ID" value="CAH2079256.1"/>
    <property type="molecule type" value="Genomic_DNA"/>
</dbReference>
<dbReference type="InterPro" id="IPR002885">
    <property type="entry name" value="PPR_rpt"/>
</dbReference>
<dbReference type="Pfam" id="PF01535">
    <property type="entry name" value="PPR"/>
    <property type="match status" value="2"/>
</dbReference>
<sequence>MENLTAQFLHGATLQKLPPPLWNSNTRFLTSINSRPKLVTTLSSSLRRSLPCSLDGFAEDATQSSSLLSDSYHHHRFLNSLLRRLELPGSCPLRLFQEDGDWSKDQFWAVIRFLRNSSRPHEILPVFDAWKNLDRSRINEANYEKIIRFLSAERSMDEAIRAFQSMLDDHELIPSLEIYNSIIHGYANDGKFEEAMFYLNQMKENDLLPITETYDGLIEAYGKWQKYDEIVQCIKRMESDGCVRDHVTYNLLIREFARGGLLKRMEQMYQSLMSRKMTLKPCTLVSMLEAYAEFGVLEKMEDTYEKIVRFGISLDEDLVRRLANVYIDNLMFSRLDDLGRGIRRNDLAWSLRLLCHACLVSRKGLDYVVKEMEEARVSWNTTFANIVLLAYAKIGDFKSIELFLSDLRTKRVKLDLVTVGIVFDLSETGFDGTEVFMAWKKIGFLDKPVEMKTDLLVHAAFGKGQFLRSCEKMKIQSLGKSWSYQSLMELVVKNQKTEAYNVSRD</sequence>
<dbReference type="PANTHER" id="PTHR47493:SF3">
    <property type="entry name" value="PENTACOTRIPEPTIDE-REPEAT REGION OF PRORP DOMAIN-CONTAINING PROTEIN"/>
    <property type="match status" value="1"/>
</dbReference>
<evidence type="ECO:0000256" key="2">
    <source>
        <dbReference type="PROSITE-ProRule" id="PRU00708"/>
    </source>
</evidence>
<evidence type="ECO:0000313" key="4">
    <source>
        <dbReference type="Proteomes" id="UP000836841"/>
    </source>
</evidence>
<protein>
    <recommendedName>
        <fullName evidence="5">Pentatricopeptide repeat-containing protein</fullName>
    </recommendedName>
</protein>
<evidence type="ECO:0000313" key="3">
    <source>
        <dbReference type="EMBL" id="CAH2079256.1"/>
    </source>
</evidence>
<proteinExistence type="predicted"/>
<feature type="repeat" description="PPR" evidence="2">
    <location>
        <begin position="245"/>
        <end position="279"/>
    </location>
</feature>
<keyword evidence="1" id="KW-0677">Repeat</keyword>